<evidence type="ECO:0000313" key="2">
    <source>
        <dbReference type="Proteomes" id="UP000176774"/>
    </source>
</evidence>
<dbReference type="AlphaFoldDB" id="A0A1G2IED0"/>
<dbReference type="STRING" id="1802214.A2908_01060"/>
<accession>A0A1G2IED0</accession>
<name>A0A1G2IED0_9BACT</name>
<dbReference type="EMBL" id="MHPA01000015">
    <property type="protein sequence ID" value="OGZ73106.1"/>
    <property type="molecule type" value="Genomic_DNA"/>
</dbReference>
<proteinExistence type="predicted"/>
<organism evidence="1 2">
    <name type="scientific">Candidatus Staskawiczbacteria bacterium RIFCSPLOWO2_01_FULL_38_12b</name>
    <dbReference type="NCBI Taxonomy" id="1802214"/>
    <lineage>
        <taxon>Bacteria</taxon>
        <taxon>Candidatus Staskawicziibacteriota</taxon>
    </lineage>
</organism>
<comment type="caution">
    <text evidence="1">The sequence shown here is derived from an EMBL/GenBank/DDBJ whole genome shotgun (WGS) entry which is preliminary data.</text>
</comment>
<reference evidence="1 2" key="1">
    <citation type="journal article" date="2016" name="Nat. Commun.">
        <title>Thousands of microbial genomes shed light on interconnected biogeochemical processes in an aquifer system.</title>
        <authorList>
            <person name="Anantharaman K."/>
            <person name="Brown C.T."/>
            <person name="Hug L.A."/>
            <person name="Sharon I."/>
            <person name="Castelle C.J."/>
            <person name="Probst A.J."/>
            <person name="Thomas B.C."/>
            <person name="Singh A."/>
            <person name="Wilkins M.J."/>
            <person name="Karaoz U."/>
            <person name="Brodie E.L."/>
            <person name="Williams K.H."/>
            <person name="Hubbard S.S."/>
            <person name="Banfield J.F."/>
        </authorList>
    </citation>
    <scope>NUCLEOTIDE SEQUENCE [LARGE SCALE GENOMIC DNA]</scope>
</reference>
<evidence type="ECO:0000313" key="1">
    <source>
        <dbReference type="EMBL" id="OGZ73106.1"/>
    </source>
</evidence>
<dbReference type="Proteomes" id="UP000176774">
    <property type="component" value="Unassembled WGS sequence"/>
</dbReference>
<protein>
    <submittedName>
        <fullName evidence="1">Uncharacterized protein</fullName>
    </submittedName>
</protein>
<sequence>MPIINIEFDSQKVKEEEIKILSDAVHKIVSKITSIEDVPVYANNSQVKIAVSPIEIFIRLSDHKITDADKLISDIKSKLSEWKIENNFPHPINLTLIPMNWKIEIGI</sequence>
<gene>
    <name evidence="1" type="ORF">A2908_01060</name>
</gene>